<dbReference type="HOGENOM" id="CLU_1371491_0_0_9"/>
<dbReference type="GO" id="GO:0019262">
    <property type="term" value="P:N-acetylneuraminate catabolic process"/>
    <property type="evidence" value="ECO:0007669"/>
    <property type="project" value="TreeGrafter"/>
</dbReference>
<dbReference type="Gene3D" id="3.40.50.1360">
    <property type="match status" value="1"/>
</dbReference>
<evidence type="ECO:0000313" key="1">
    <source>
        <dbReference type="EMBL" id="EFH94203.1"/>
    </source>
</evidence>
<dbReference type="PANTHER" id="PTHR11280:SF5">
    <property type="entry name" value="GLUCOSAMINE-6-PHOSPHATE ISOMERASE"/>
    <property type="match status" value="1"/>
</dbReference>
<dbReference type="InterPro" id="IPR037171">
    <property type="entry name" value="NagB/RpiA_transferase-like"/>
</dbReference>
<dbReference type="GO" id="GO:0006043">
    <property type="term" value="P:glucosamine catabolic process"/>
    <property type="evidence" value="ECO:0007669"/>
    <property type="project" value="TreeGrafter"/>
</dbReference>
<organism evidence="1">
    <name type="scientific">Staphylococcus aureus subsp. aureus MN8</name>
    <dbReference type="NCBI Taxonomy" id="548470"/>
    <lineage>
        <taxon>Bacteria</taxon>
        <taxon>Bacillati</taxon>
        <taxon>Bacillota</taxon>
        <taxon>Bacilli</taxon>
        <taxon>Bacillales</taxon>
        <taxon>Staphylococcaceae</taxon>
        <taxon>Staphylococcus</taxon>
    </lineage>
</organism>
<protein>
    <submittedName>
        <fullName evidence="1">Glucosamine-6-phosphate isomerase family protein</fullName>
    </submittedName>
</protein>
<dbReference type="GO" id="GO:0042802">
    <property type="term" value="F:identical protein binding"/>
    <property type="evidence" value="ECO:0007669"/>
    <property type="project" value="TreeGrafter"/>
</dbReference>
<dbReference type="AlphaFoldDB" id="A0A0E1X5Z6"/>
<sequence>MQTKRSVEIMAMNFKVFDNSQLVAEYAADIIRKQFNNNPTTIAGFHLDTDQAPVLDELKKNIEKHAVDFSQINILDYDDKKSYFEALGVPAGQVYPIAYEKDAIELIADKIKTKENKGKLTLQVVSIDEQGKLNVSIRQGLMEAREIFLVVTGANKRDVVEKLYQENGKTSFEPADLKAHRMVNVILDKEAAAGLPEDVKAYFTSRFA</sequence>
<dbReference type="InterPro" id="IPR004547">
    <property type="entry name" value="Glucosamine6P_isomerase"/>
</dbReference>
<dbReference type="PANTHER" id="PTHR11280">
    <property type="entry name" value="GLUCOSAMINE-6-PHOSPHATE ISOMERASE"/>
    <property type="match status" value="1"/>
</dbReference>
<name>A0A0E1X5Z6_STAAU</name>
<dbReference type="EMBL" id="ACJA02000004">
    <property type="protein sequence ID" value="EFH94203.1"/>
    <property type="molecule type" value="Genomic_DNA"/>
</dbReference>
<dbReference type="GO" id="GO:0016853">
    <property type="term" value="F:isomerase activity"/>
    <property type="evidence" value="ECO:0007669"/>
    <property type="project" value="UniProtKB-KW"/>
</dbReference>
<dbReference type="GO" id="GO:0006046">
    <property type="term" value="P:N-acetylglucosamine catabolic process"/>
    <property type="evidence" value="ECO:0007669"/>
    <property type="project" value="TreeGrafter"/>
</dbReference>
<dbReference type="GO" id="GO:0004342">
    <property type="term" value="F:glucosamine-6-phosphate deaminase activity"/>
    <property type="evidence" value="ECO:0007669"/>
    <property type="project" value="InterPro"/>
</dbReference>
<proteinExistence type="predicted"/>
<reference evidence="1" key="1">
    <citation type="submission" date="2010-05" db="EMBL/GenBank/DDBJ databases">
        <authorList>
            <person name="Muzny D."/>
            <person name="Qin X."/>
            <person name="Buhay C."/>
            <person name="Dugan-Rocha S."/>
            <person name="Ding Y."/>
            <person name="Chen G."/>
            <person name="Hawes A."/>
            <person name="Holder M."/>
            <person name="Jhangiani S."/>
            <person name="Johnson A."/>
            <person name="Khan Z."/>
            <person name="Li Z."/>
            <person name="Liu W."/>
            <person name="Liu X."/>
            <person name="Perez L."/>
            <person name="Shen H."/>
            <person name="Wang Q."/>
            <person name="Watt J."/>
            <person name="Xi L."/>
            <person name="Xin Y."/>
            <person name="Zhou J."/>
            <person name="Deng J."/>
            <person name="Jiang H."/>
            <person name="Liu Y."/>
            <person name="Qu J."/>
            <person name="Song X.-Z."/>
            <person name="Zhang L."/>
            <person name="Villasana D."/>
            <person name="Johnson A."/>
            <person name="Liu J."/>
            <person name="Liyanage D."/>
            <person name="Lorensuhewa L."/>
            <person name="Robinson T."/>
            <person name="Song A."/>
            <person name="Song B.-B."/>
            <person name="Dinh H."/>
            <person name="Thornton R."/>
            <person name="Coyle M."/>
            <person name="Francisco L."/>
            <person name="Jackson L."/>
            <person name="Javaid M."/>
            <person name="Korchina V."/>
            <person name="Kovar C."/>
            <person name="Mata R."/>
            <person name="Mathew T."/>
            <person name="Ngo R."/>
            <person name="Nguyen L."/>
            <person name="Nguyen N."/>
            <person name="Okwuonu G."/>
            <person name="Ongeri F."/>
            <person name="Pham C."/>
            <person name="Simmons D."/>
            <person name="Wilczek-Boney K."/>
            <person name="Hale W."/>
            <person name="Jakkamsetti A."/>
            <person name="Pham P."/>
            <person name="Ruth R."/>
            <person name="San Lucas F."/>
            <person name="Warren J."/>
            <person name="Zhang J."/>
            <person name="Zhao Z."/>
            <person name="Zhou C."/>
            <person name="Zhu D."/>
            <person name="Lee S."/>
            <person name="Bess C."/>
            <person name="Blankenburg K."/>
            <person name="Forbes L."/>
            <person name="Fu Q."/>
            <person name="Gubbala S."/>
            <person name="Hirani K."/>
            <person name="Jayaseelan J.C."/>
            <person name="Lara F."/>
            <person name="Munidasa M."/>
            <person name="Palculict T."/>
            <person name="Patil S."/>
            <person name="Pu L.-L."/>
            <person name="Saada N."/>
            <person name="Tang L."/>
            <person name="Weissenberger G."/>
            <person name="Zhu Y."/>
            <person name="Hemphill L."/>
            <person name="Shang Y."/>
            <person name="Youmans B."/>
            <person name="Ayvaz T."/>
            <person name="Ross M."/>
            <person name="Santibanez J."/>
            <person name="Aqrawi P."/>
            <person name="Gross S."/>
            <person name="Joshi V."/>
            <person name="Fowler G."/>
            <person name="Nazareth L."/>
            <person name="Reid J."/>
            <person name="Worley K."/>
            <person name="Petrosino J."/>
            <person name="Highlander S."/>
            <person name="Gibbs R."/>
        </authorList>
    </citation>
    <scope>NUCLEOTIDE SEQUENCE [LARGE SCALE GENOMIC DNA]</scope>
    <source>
        <strain evidence="1">MN8</strain>
    </source>
</reference>
<gene>
    <name evidence="1" type="ORF">HMPREF0769_11824</name>
</gene>
<comment type="caution">
    <text evidence="1">The sequence shown here is derived from an EMBL/GenBank/DDBJ whole genome shotgun (WGS) entry which is preliminary data.</text>
</comment>
<keyword evidence="1" id="KW-0413">Isomerase</keyword>
<accession>A0A0E1X5Z6</accession>
<dbReference type="GO" id="GO:0005737">
    <property type="term" value="C:cytoplasm"/>
    <property type="evidence" value="ECO:0007669"/>
    <property type="project" value="TreeGrafter"/>
</dbReference>
<dbReference type="SUPFAM" id="SSF100950">
    <property type="entry name" value="NagB/RpiA/CoA transferase-like"/>
    <property type="match status" value="1"/>
</dbReference>
<dbReference type="Proteomes" id="UP000003455">
    <property type="component" value="Chromosome"/>
</dbReference>